<evidence type="ECO:0000313" key="2">
    <source>
        <dbReference type="EMBL" id="PTW46595.1"/>
    </source>
</evidence>
<accession>A0A8E2VHW5</accession>
<keyword evidence="3" id="KW-1185">Reference proteome</keyword>
<evidence type="ECO:0000313" key="3">
    <source>
        <dbReference type="Proteomes" id="UP000244037"/>
    </source>
</evidence>
<gene>
    <name evidence="2" type="ORF">C8N38_11179</name>
</gene>
<reference evidence="2 3" key="1">
    <citation type="submission" date="2018-04" db="EMBL/GenBank/DDBJ databases">
        <title>Genomic Encyclopedia of Archaeal and Bacterial Type Strains, Phase II (KMG-II): from individual species to whole genera.</title>
        <authorList>
            <person name="Goeker M."/>
        </authorList>
    </citation>
    <scope>NUCLEOTIDE SEQUENCE [LARGE SCALE GENOMIC DNA]</scope>
    <source>
        <strain evidence="2 3">DSM 19783</strain>
    </source>
</reference>
<protein>
    <submittedName>
        <fullName evidence="2">Uncharacterized protein</fullName>
    </submittedName>
</protein>
<dbReference type="AlphaFoldDB" id="A0A8E2VHW5"/>
<organism evidence="2 3">
    <name type="scientific">Rhodovulum kholense</name>
    <dbReference type="NCBI Taxonomy" id="453584"/>
    <lineage>
        <taxon>Bacteria</taxon>
        <taxon>Pseudomonadati</taxon>
        <taxon>Pseudomonadota</taxon>
        <taxon>Alphaproteobacteria</taxon>
        <taxon>Rhodobacterales</taxon>
        <taxon>Paracoccaceae</taxon>
        <taxon>Rhodovulum</taxon>
    </lineage>
</organism>
<dbReference type="InterPro" id="IPR006311">
    <property type="entry name" value="TAT_signal"/>
</dbReference>
<evidence type="ECO:0000256" key="1">
    <source>
        <dbReference type="SAM" id="Phobius"/>
    </source>
</evidence>
<comment type="caution">
    <text evidence="2">The sequence shown here is derived from an EMBL/GenBank/DDBJ whole genome shotgun (WGS) entry which is preliminary data.</text>
</comment>
<dbReference type="EMBL" id="QAYC01000011">
    <property type="protein sequence ID" value="PTW46595.1"/>
    <property type="molecule type" value="Genomic_DNA"/>
</dbReference>
<proteinExistence type="predicted"/>
<sequence>MEREPPAPEAGRRMTRRLVLGAGAGLIAARAAPVFGQGADDYRALALAIEEARRVRDFAVGIALEEIDFALIDFLKTDFDARRQTLALARETGRFATADTATAYLAGLPEALPDLVPLGFDQGGLAAQRTVVAMLAAEGVPLAPSPDLVTPASIPAIPAYAGPVAGRPDTDLIVAADILLETMGISIGDASLIVSLIDSDPGLRTALEDLVARISSKDWQEVVELGEGVFKLFVASAAWAEIKRRAIRKLSWRLALKAVPVVGWLYCGAAFIVSVKKNYHRFSFA</sequence>
<feature type="transmembrane region" description="Helical" evidence="1">
    <location>
        <begin position="254"/>
        <end position="275"/>
    </location>
</feature>
<keyword evidence="1" id="KW-1133">Transmembrane helix</keyword>
<name>A0A8E2VHW5_9RHOB</name>
<dbReference type="PROSITE" id="PS51318">
    <property type="entry name" value="TAT"/>
    <property type="match status" value="1"/>
</dbReference>
<dbReference type="Proteomes" id="UP000244037">
    <property type="component" value="Unassembled WGS sequence"/>
</dbReference>
<keyword evidence="1" id="KW-0472">Membrane</keyword>
<keyword evidence="1" id="KW-0812">Transmembrane</keyword>